<reference evidence="1" key="1">
    <citation type="journal article" date="2014" name="PLoS Genet.">
        <title>The Genome of Spironucleus salmonicida Highlights a Fish Pathogen Adapted to Fluctuating Environments.</title>
        <authorList>
            <person name="Xu F."/>
            <person name="Jerlstrom-Hultqvist J."/>
            <person name="Einarsson E."/>
            <person name="Astvaldsson A."/>
            <person name="Svard S.G."/>
            <person name="Andersson J.O."/>
        </authorList>
    </citation>
    <scope>NUCLEOTIDE SEQUENCE</scope>
</reference>
<name>V6LRP1_9EUKA</name>
<dbReference type="EMBL" id="KI546043">
    <property type="protein sequence ID" value="EST47327.1"/>
    <property type="molecule type" value="Genomic_DNA"/>
</dbReference>
<evidence type="ECO:0000313" key="1">
    <source>
        <dbReference type="EMBL" id="EST47327.1"/>
    </source>
</evidence>
<protein>
    <submittedName>
        <fullName evidence="1">Transmembrane domain-containing protein</fullName>
    </submittedName>
</protein>
<dbReference type="AlphaFoldDB" id="V6LRP1"/>
<sequence length="215" mass="25682">MFANQRFIQVNIDLCTHLMCHYYTFNTSYNFYALNEHIQWVYRHLIYIFLAPFRYNYICIIKIALIISIPSTIINFFLAIQYLEIILFFSSFSFTDNQVSGSFLVYFQFTYQSNFKNTKLSIIPFPKINFLLLFTSLAQHPPTKLQFLTPQSYIKLTFQTKTIRYFLALFMHQHTSFPIAINLITLERLFLSLESSDTHQKNYNFYALKRSYTAL</sequence>
<organism evidence="1">
    <name type="scientific">Spironucleus salmonicida</name>
    <dbReference type="NCBI Taxonomy" id="348837"/>
    <lineage>
        <taxon>Eukaryota</taxon>
        <taxon>Metamonada</taxon>
        <taxon>Diplomonadida</taxon>
        <taxon>Hexamitidae</taxon>
        <taxon>Hexamitinae</taxon>
        <taxon>Spironucleus</taxon>
    </lineage>
</organism>
<keyword evidence="1" id="KW-0812">Transmembrane</keyword>
<keyword evidence="1" id="KW-0472">Membrane</keyword>
<proteinExistence type="predicted"/>
<accession>V6LRP1</accession>
<gene>
    <name evidence="1" type="ORF">SS50377_12595</name>
</gene>